<dbReference type="GO" id="GO:0005829">
    <property type="term" value="C:cytosol"/>
    <property type="evidence" value="ECO:0007669"/>
    <property type="project" value="TreeGrafter"/>
</dbReference>
<protein>
    <recommendedName>
        <fullName evidence="11">tRNA sulfurtransferase</fullName>
        <ecNumber evidence="11">2.8.1.4</ecNumber>
    </recommendedName>
    <alternativeName>
        <fullName evidence="11">Sulfur carrier protein ThiS sulfurtransferase</fullName>
    </alternativeName>
    <alternativeName>
        <fullName evidence="11">Thiamine biosynthesis protein ThiI</fullName>
    </alternativeName>
    <alternativeName>
        <fullName evidence="11">tRNA 4-thiouridine synthase</fullName>
    </alternativeName>
</protein>
<evidence type="ECO:0000313" key="15">
    <source>
        <dbReference type="Proteomes" id="UP000189462"/>
    </source>
</evidence>
<comment type="catalytic activity">
    <reaction evidence="11">
        <text>[ThiI sulfur-carrier protein]-S-sulfanyl-L-cysteine + a uridine in tRNA + 2 reduced [2Fe-2S]-[ferredoxin] + ATP + H(+) = [ThiI sulfur-carrier protein]-L-cysteine + a 4-thiouridine in tRNA + 2 oxidized [2Fe-2S]-[ferredoxin] + AMP + diphosphate</text>
        <dbReference type="Rhea" id="RHEA:24176"/>
        <dbReference type="Rhea" id="RHEA-COMP:10000"/>
        <dbReference type="Rhea" id="RHEA-COMP:10001"/>
        <dbReference type="Rhea" id="RHEA-COMP:13337"/>
        <dbReference type="Rhea" id="RHEA-COMP:13338"/>
        <dbReference type="Rhea" id="RHEA-COMP:13339"/>
        <dbReference type="Rhea" id="RHEA-COMP:13340"/>
        <dbReference type="ChEBI" id="CHEBI:15378"/>
        <dbReference type="ChEBI" id="CHEBI:29950"/>
        <dbReference type="ChEBI" id="CHEBI:30616"/>
        <dbReference type="ChEBI" id="CHEBI:33019"/>
        <dbReference type="ChEBI" id="CHEBI:33737"/>
        <dbReference type="ChEBI" id="CHEBI:33738"/>
        <dbReference type="ChEBI" id="CHEBI:61963"/>
        <dbReference type="ChEBI" id="CHEBI:65315"/>
        <dbReference type="ChEBI" id="CHEBI:136798"/>
        <dbReference type="ChEBI" id="CHEBI:456215"/>
        <dbReference type="EC" id="2.8.1.4"/>
    </reaction>
</comment>
<evidence type="ECO:0000256" key="10">
    <source>
        <dbReference type="ARBA" id="ARBA00023284"/>
    </source>
</evidence>
<dbReference type="InterPro" id="IPR014729">
    <property type="entry name" value="Rossmann-like_a/b/a_fold"/>
</dbReference>
<dbReference type="CDD" id="cd11716">
    <property type="entry name" value="THUMP_ThiI"/>
    <property type="match status" value="1"/>
</dbReference>
<dbReference type="OrthoDB" id="9773948at2"/>
<dbReference type="PROSITE" id="PS51165">
    <property type="entry name" value="THUMP"/>
    <property type="match status" value="1"/>
</dbReference>
<keyword evidence="5 11" id="KW-0547">Nucleotide-binding</keyword>
<dbReference type="GO" id="GO:0009229">
    <property type="term" value="P:thiamine diphosphate biosynthetic process"/>
    <property type="evidence" value="ECO:0007669"/>
    <property type="project" value="UniProtKB-UniRule"/>
</dbReference>
<dbReference type="SUPFAM" id="SSF52402">
    <property type="entry name" value="Adenine nucleotide alpha hydrolases-like"/>
    <property type="match status" value="1"/>
</dbReference>
<gene>
    <name evidence="11" type="primary">thiI</name>
    <name evidence="14" type="ORF">B1C78_14310</name>
</gene>
<dbReference type="PANTHER" id="PTHR43209:SF1">
    <property type="entry name" value="TRNA SULFURTRANSFERASE"/>
    <property type="match status" value="1"/>
</dbReference>
<dbReference type="InterPro" id="IPR036873">
    <property type="entry name" value="Rhodanese-like_dom_sf"/>
</dbReference>
<feature type="domain" description="THUMP" evidence="13">
    <location>
        <begin position="61"/>
        <end position="162"/>
    </location>
</feature>
<keyword evidence="6 11" id="KW-0067">ATP-binding</keyword>
<dbReference type="InterPro" id="IPR049961">
    <property type="entry name" value="ThiI_N"/>
</dbReference>
<keyword evidence="4 11" id="KW-0808">Transferase</keyword>
<dbReference type="GO" id="GO:0005524">
    <property type="term" value="F:ATP binding"/>
    <property type="evidence" value="ECO:0007669"/>
    <property type="project" value="UniProtKB-UniRule"/>
</dbReference>
<reference evidence="14 15" key="1">
    <citation type="submission" date="2017-02" db="EMBL/GenBank/DDBJ databases">
        <title>Genomic diversity within the haloalkaliphilic genus Thioalkalivibrio.</title>
        <authorList>
            <person name="Ahn A.-C."/>
            <person name="Meier-Kolthoff J."/>
            <person name="Overmars L."/>
            <person name="Richter M."/>
            <person name="Woyke T."/>
            <person name="Sorokin D.Y."/>
            <person name="Muyzer G."/>
        </authorList>
    </citation>
    <scope>NUCLEOTIDE SEQUENCE [LARGE SCALE GENOMIC DNA]</scope>
    <source>
        <strain evidence="14 15">ALJD</strain>
    </source>
</reference>
<dbReference type="Gene3D" id="3.40.50.620">
    <property type="entry name" value="HUPs"/>
    <property type="match status" value="1"/>
</dbReference>
<evidence type="ECO:0000256" key="7">
    <source>
        <dbReference type="ARBA" id="ARBA00022884"/>
    </source>
</evidence>
<evidence type="ECO:0000256" key="8">
    <source>
        <dbReference type="ARBA" id="ARBA00022977"/>
    </source>
</evidence>
<sequence length="494" mass="55398">MSERTHQIIIRQSPEVHLKSFQTRRGFRRKLRRNLRAALANVEHRLQVVQGGFMLETPEPETACEILPRVFGIASFSPVEAVTDADIDALCRVAREHITQYVRGRTFAVRCKRHGPRVLSTREVEWRVGAVLDGPGKVDLSHPQVTVRVDLWGDHASFHVRRIPGAGGLPVGVQGRALALISGGFDSAVAAWYTMRRGAMVDYVFCNLGGAAHLHQVTQVARLLAERWASGTRPRLFVVDFQAVVSDLRVTLPSDVWQVVLKRLMYRAADAIARRIDAEALVTGEALSQVSSQTLSNLNTIDAATDLPVLRPLIGFDKQEIMERARDIGTFVLSEKAPEFCALTNDRPLVRTRREQVDAQEALLEAHFLEEAIENTVELDLLALTAEDLAEPGILVEEIPDDVEVIDCQPPQRYRHWHVPGAVNRTPDQLTRQYRELPRDRRYLLYCLRGTHSAILAERMRDAGFDACAFRGDVGKVKKAWLRKLEEARSATAG</sequence>
<dbReference type="InterPro" id="IPR049962">
    <property type="entry name" value="THUMP_ThiI"/>
</dbReference>
<keyword evidence="15" id="KW-1185">Reference proteome</keyword>
<comment type="catalytic activity">
    <reaction evidence="11">
        <text>[ThiS sulfur-carrier protein]-C-terminal Gly-Gly-AMP + S-sulfanyl-L-cysteinyl-[cysteine desulfurase] + AH2 = [ThiS sulfur-carrier protein]-C-terminal-Gly-aminoethanethioate + L-cysteinyl-[cysteine desulfurase] + A + AMP + 2 H(+)</text>
        <dbReference type="Rhea" id="RHEA:43340"/>
        <dbReference type="Rhea" id="RHEA-COMP:12157"/>
        <dbReference type="Rhea" id="RHEA-COMP:12158"/>
        <dbReference type="Rhea" id="RHEA-COMP:12910"/>
        <dbReference type="Rhea" id="RHEA-COMP:19908"/>
        <dbReference type="ChEBI" id="CHEBI:13193"/>
        <dbReference type="ChEBI" id="CHEBI:15378"/>
        <dbReference type="ChEBI" id="CHEBI:17499"/>
        <dbReference type="ChEBI" id="CHEBI:29950"/>
        <dbReference type="ChEBI" id="CHEBI:61963"/>
        <dbReference type="ChEBI" id="CHEBI:90618"/>
        <dbReference type="ChEBI" id="CHEBI:232372"/>
        <dbReference type="ChEBI" id="CHEBI:456215"/>
    </reaction>
</comment>
<dbReference type="EC" id="2.8.1.4" evidence="11"/>
<evidence type="ECO:0000256" key="2">
    <source>
        <dbReference type="ARBA" id="ARBA00022490"/>
    </source>
</evidence>
<evidence type="ECO:0000256" key="11">
    <source>
        <dbReference type="HAMAP-Rule" id="MF_00021"/>
    </source>
</evidence>
<keyword evidence="8 11" id="KW-0784">Thiamine biosynthesis</keyword>
<evidence type="ECO:0000256" key="4">
    <source>
        <dbReference type="ARBA" id="ARBA00022679"/>
    </source>
</evidence>
<dbReference type="GO" id="GO:0052837">
    <property type="term" value="P:thiazole biosynthetic process"/>
    <property type="evidence" value="ECO:0007669"/>
    <property type="project" value="TreeGrafter"/>
</dbReference>
<keyword evidence="2 11" id="KW-0963">Cytoplasm</keyword>
<dbReference type="STRING" id="108003.B1C78_14310"/>
<dbReference type="GO" id="GO:0009228">
    <property type="term" value="P:thiamine biosynthetic process"/>
    <property type="evidence" value="ECO:0007669"/>
    <property type="project" value="UniProtKB-KW"/>
</dbReference>
<dbReference type="Pfam" id="PF00581">
    <property type="entry name" value="Rhodanese"/>
    <property type="match status" value="1"/>
</dbReference>
<dbReference type="PROSITE" id="PS50206">
    <property type="entry name" value="RHODANESE_3"/>
    <property type="match status" value="1"/>
</dbReference>
<evidence type="ECO:0000256" key="5">
    <source>
        <dbReference type="ARBA" id="ARBA00022741"/>
    </source>
</evidence>
<feature type="active site" description="Cysteine persulfide intermediate" evidence="11">
    <location>
        <position position="447"/>
    </location>
</feature>
<evidence type="ECO:0000259" key="13">
    <source>
        <dbReference type="PROSITE" id="PS51165"/>
    </source>
</evidence>
<proteinExistence type="inferred from homology"/>
<dbReference type="SMART" id="SM00981">
    <property type="entry name" value="THUMP"/>
    <property type="match status" value="1"/>
</dbReference>
<dbReference type="PANTHER" id="PTHR43209">
    <property type="entry name" value="TRNA SULFURTRANSFERASE"/>
    <property type="match status" value="1"/>
</dbReference>
<comment type="pathway">
    <text evidence="11">Cofactor biosynthesis; thiamine diphosphate biosynthesis.</text>
</comment>
<comment type="subcellular location">
    <subcellularLocation>
        <location evidence="1 11">Cytoplasm</location>
    </subcellularLocation>
</comment>
<feature type="binding site" evidence="11">
    <location>
        <begin position="180"/>
        <end position="181"/>
    </location>
    <ligand>
        <name>ATP</name>
        <dbReference type="ChEBI" id="CHEBI:30616"/>
    </ligand>
</feature>
<feature type="binding site" evidence="11">
    <location>
        <position position="284"/>
    </location>
    <ligand>
        <name>ATP</name>
        <dbReference type="ChEBI" id="CHEBI:30616"/>
    </ligand>
</feature>
<dbReference type="NCBIfam" id="TIGR00342">
    <property type="entry name" value="tRNA uracil 4-sulfurtransferase ThiI"/>
    <property type="match status" value="1"/>
</dbReference>
<dbReference type="Pfam" id="PF02568">
    <property type="entry name" value="ThiI"/>
    <property type="match status" value="1"/>
</dbReference>
<dbReference type="Gene3D" id="3.30.2130.30">
    <property type="match status" value="1"/>
</dbReference>
<dbReference type="GO" id="GO:0000049">
    <property type="term" value="F:tRNA binding"/>
    <property type="evidence" value="ECO:0007669"/>
    <property type="project" value="UniProtKB-UniRule"/>
</dbReference>
<dbReference type="Gene3D" id="3.40.250.10">
    <property type="entry name" value="Rhodanese-like domain"/>
    <property type="match status" value="1"/>
</dbReference>
<name>A0A1V3NCW5_9GAMM</name>
<evidence type="ECO:0000313" key="14">
    <source>
        <dbReference type="EMBL" id="OOG22702.1"/>
    </source>
</evidence>
<dbReference type="Pfam" id="PF02926">
    <property type="entry name" value="THUMP"/>
    <property type="match status" value="1"/>
</dbReference>
<comment type="function">
    <text evidence="11">Catalyzes the ATP-dependent transfer of a sulfur to tRNA to produce 4-thiouridine in position 8 of tRNAs, which functions as a near-UV photosensor. Also catalyzes the transfer of sulfur to the sulfur carrier protein ThiS, forming ThiS-thiocarboxylate. This is a step in the synthesis of thiazole, in the thiamine biosynthesis pathway. The sulfur is donated as persulfide by IscS.</text>
</comment>
<evidence type="ECO:0000256" key="3">
    <source>
        <dbReference type="ARBA" id="ARBA00022555"/>
    </source>
</evidence>
<keyword evidence="3 11" id="KW-0820">tRNA-binding</keyword>
<keyword evidence="9" id="KW-1015">Disulfide bond</keyword>
<dbReference type="GO" id="GO:0002937">
    <property type="term" value="P:tRNA 4-thiouridine biosynthesis"/>
    <property type="evidence" value="ECO:0007669"/>
    <property type="project" value="TreeGrafter"/>
</dbReference>
<dbReference type="Proteomes" id="UP000189462">
    <property type="component" value="Unassembled WGS sequence"/>
</dbReference>
<keyword evidence="10" id="KW-0676">Redox-active center</keyword>
<evidence type="ECO:0000256" key="9">
    <source>
        <dbReference type="ARBA" id="ARBA00023157"/>
    </source>
</evidence>
<dbReference type="GO" id="GO:0004810">
    <property type="term" value="F:CCA tRNA nucleotidyltransferase activity"/>
    <property type="evidence" value="ECO:0007669"/>
    <property type="project" value="InterPro"/>
</dbReference>
<dbReference type="GO" id="GO:0140741">
    <property type="term" value="F:tRNA-uracil-4 sulfurtransferase activity"/>
    <property type="evidence" value="ECO:0007669"/>
    <property type="project" value="UniProtKB-EC"/>
</dbReference>
<organism evidence="14 15">
    <name type="scientific">Thioalkalivibrio denitrificans</name>
    <dbReference type="NCBI Taxonomy" id="108003"/>
    <lineage>
        <taxon>Bacteria</taxon>
        <taxon>Pseudomonadati</taxon>
        <taxon>Pseudomonadota</taxon>
        <taxon>Gammaproteobacteria</taxon>
        <taxon>Chromatiales</taxon>
        <taxon>Ectothiorhodospiraceae</taxon>
        <taxon>Thioalkalivibrio</taxon>
    </lineage>
</organism>
<comment type="caution">
    <text evidence="11">Lacks conserved residue(s) required for the propagation of feature annotation.</text>
</comment>
<evidence type="ECO:0000256" key="6">
    <source>
        <dbReference type="ARBA" id="ARBA00022840"/>
    </source>
</evidence>
<dbReference type="RefSeq" id="WP_077279842.1">
    <property type="nucleotide sequence ID" value="NZ_MVBK01000098.1"/>
</dbReference>
<dbReference type="CDD" id="cd01712">
    <property type="entry name" value="PPase_ThiI"/>
    <property type="match status" value="1"/>
</dbReference>
<dbReference type="SMART" id="SM00450">
    <property type="entry name" value="RHOD"/>
    <property type="match status" value="1"/>
</dbReference>
<keyword evidence="7 11" id="KW-0694">RNA-binding</keyword>
<dbReference type="InterPro" id="IPR050102">
    <property type="entry name" value="tRNA_sulfurtransferase_ThiI"/>
</dbReference>
<accession>A0A1V3NCW5</accession>
<dbReference type="SUPFAM" id="SSF52821">
    <property type="entry name" value="Rhodanese/Cell cycle control phosphatase"/>
    <property type="match status" value="1"/>
</dbReference>
<comment type="caution">
    <text evidence="14">The sequence shown here is derived from an EMBL/GenBank/DDBJ whole genome shotgun (WGS) entry which is preliminary data.</text>
</comment>
<dbReference type="InterPro" id="IPR003720">
    <property type="entry name" value="tRNA_STrfase"/>
</dbReference>
<evidence type="ECO:0000259" key="12">
    <source>
        <dbReference type="PROSITE" id="PS50206"/>
    </source>
</evidence>
<feature type="binding site" evidence="11">
    <location>
        <position position="293"/>
    </location>
    <ligand>
        <name>ATP</name>
        <dbReference type="ChEBI" id="CHEBI:30616"/>
    </ligand>
</feature>
<dbReference type="InterPro" id="IPR020536">
    <property type="entry name" value="ThiI_AANH"/>
</dbReference>
<dbReference type="InterPro" id="IPR001763">
    <property type="entry name" value="Rhodanese-like_dom"/>
</dbReference>
<evidence type="ECO:0000256" key="1">
    <source>
        <dbReference type="ARBA" id="ARBA00004496"/>
    </source>
</evidence>
<dbReference type="CDD" id="cd00158">
    <property type="entry name" value="RHOD"/>
    <property type="match status" value="1"/>
</dbReference>
<comment type="similarity">
    <text evidence="11">Belongs to the ThiI family.</text>
</comment>
<feature type="binding site" evidence="11">
    <location>
        <position position="262"/>
    </location>
    <ligand>
        <name>ATP</name>
        <dbReference type="ChEBI" id="CHEBI:30616"/>
    </ligand>
</feature>
<dbReference type="SUPFAM" id="SSF143437">
    <property type="entry name" value="THUMP domain-like"/>
    <property type="match status" value="1"/>
</dbReference>
<dbReference type="InterPro" id="IPR054173">
    <property type="entry name" value="ThiI_fer"/>
</dbReference>
<dbReference type="Pfam" id="PF22025">
    <property type="entry name" value="ThiI_fer"/>
    <property type="match status" value="1"/>
</dbReference>
<dbReference type="EMBL" id="MVBK01000098">
    <property type="protein sequence ID" value="OOG22702.1"/>
    <property type="molecule type" value="Genomic_DNA"/>
</dbReference>
<dbReference type="AlphaFoldDB" id="A0A1V3NCW5"/>
<dbReference type="HAMAP" id="MF_00021">
    <property type="entry name" value="ThiI"/>
    <property type="match status" value="1"/>
</dbReference>
<dbReference type="InterPro" id="IPR004114">
    <property type="entry name" value="THUMP_dom"/>
</dbReference>
<feature type="domain" description="Rhodanese" evidence="12">
    <location>
        <begin position="399"/>
        <end position="486"/>
    </location>
</feature>
<dbReference type="UniPathway" id="UPA00060"/>